<comment type="subcellular location">
    <subcellularLocation>
        <location evidence="1">Nucleus</location>
    </subcellularLocation>
</comment>
<keyword evidence="6" id="KW-0175">Coiled coil</keyword>
<gene>
    <name evidence="9" type="ORF">FSB_LOCUS37962</name>
</gene>
<dbReference type="PANTHER" id="PTHR32086:SF0">
    <property type="entry name" value="FANCONI ANEMIA GROUP D2 PROTEIN"/>
    <property type="match status" value="1"/>
</dbReference>
<dbReference type="GO" id="GO:0005634">
    <property type="term" value="C:nucleus"/>
    <property type="evidence" value="ECO:0007669"/>
    <property type="project" value="UniProtKB-SubCell"/>
</dbReference>
<dbReference type="InterPro" id="IPR016024">
    <property type="entry name" value="ARM-type_fold"/>
</dbReference>
<evidence type="ECO:0000259" key="8">
    <source>
        <dbReference type="Pfam" id="PF13966"/>
    </source>
</evidence>
<feature type="domain" description="Reverse transcriptase zinc-binding" evidence="8">
    <location>
        <begin position="874"/>
        <end position="928"/>
    </location>
</feature>
<comment type="similarity">
    <text evidence="5">Belongs to the Fanconi anemia protein FANCD2 family.</text>
</comment>
<dbReference type="InterPro" id="IPR029448">
    <property type="entry name" value="FANCD2"/>
</dbReference>
<feature type="region of interest" description="Disordered" evidence="7">
    <location>
        <begin position="1098"/>
        <end position="1122"/>
    </location>
</feature>
<evidence type="ECO:0000256" key="2">
    <source>
        <dbReference type="ARBA" id="ARBA00022499"/>
    </source>
</evidence>
<keyword evidence="2" id="KW-1017">Isopeptide bond</keyword>
<dbReference type="EMBL" id="OIVN01003290">
    <property type="protein sequence ID" value="SPD10080.1"/>
    <property type="molecule type" value="Genomic_DNA"/>
</dbReference>
<protein>
    <recommendedName>
        <fullName evidence="8">Reverse transcriptase zinc-binding domain-containing protein</fullName>
    </recommendedName>
</protein>
<proteinExistence type="inferred from homology"/>
<dbReference type="Pfam" id="PF14631">
    <property type="entry name" value="FancD2"/>
    <property type="match status" value="3"/>
</dbReference>
<keyword evidence="3" id="KW-0832">Ubl conjugation</keyword>
<dbReference type="GO" id="GO:1990918">
    <property type="term" value="P:double-strand break repair involved in meiotic recombination"/>
    <property type="evidence" value="ECO:0007669"/>
    <property type="project" value="TreeGrafter"/>
</dbReference>
<dbReference type="SUPFAM" id="SSF48371">
    <property type="entry name" value="ARM repeat"/>
    <property type="match status" value="1"/>
</dbReference>
<evidence type="ECO:0000256" key="5">
    <source>
        <dbReference type="ARBA" id="ARBA00093456"/>
    </source>
</evidence>
<dbReference type="PANTHER" id="PTHR32086">
    <property type="entry name" value="FANCONI ANEMIA GROUP D2 PROTEIN"/>
    <property type="match status" value="1"/>
</dbReference>
<evidence type="ECO:0000256" key="1">
    <source>
        <dbReference type="ARBA" id="ARBA00004123"/>
    </source>
</evidence>
<feature type="region of interest" description="Disordered" evidence="7">
    <location>
        <begin position="1645"/>
        <end position="1678"/>
    </location>
</feature>
<dbReference type="GO" id="GO:0000793">
    <property type="term" value="C:condensed chromosome"/>
    <property type="evidence" value="ECO:0007669"/>
    <property type="project" value="TreeGrafter"/>
</dbReference>
<dbReference type="Pfam" id="PF13966">
    <property type="entry name" value="zf-RVT"/>
    <property type="match status" value="1"/>
</dbReference>
<feature type="region of interest" description="Disordered" evidence="7">
    <location>
        <begin position="1049"/>
        <end position="1081"/>
    </location>
</feature>
<feature type="coiled-coil region" evidence="6">
    <location>
        <begin position="1565"/>
        <end position="1592"/>
    </location>
</feature>
<evidence type="ECO:0000256" key="4">
    <source>
        <dbReference type="ARBA" id="ARBA00023242"/>
    </source>
</evidence>
<accession>A0A2N9HEH9</accession>
<dbReference type="GO" id="GO:0036297">
    <property type="term" value="P:interstrand cross-link repair"/>
    <property type="evidence" value="ECO:0007669"/>
    <property type="project" value="TreeGrafter"/>
</dbReference>
<sequence length="1678" mass="188516">MVFLHNNVPSRKRPSSTSSSSVPPFPPPKIPKTTTTPAQPPQSNAVETPATIDKMVSILAEAGCTLINPTGPPCLPSEPHKFRRHLHRLFSSSSPETRSDFLSGFASYIHSPHNLRRVLTPTNHDGFGSISTKSKSLVQNLLLVPSIQLDLQTMLLEKLPEHFDLNSEHSGASLSLVDDVARLIVNQFRWLDFIVDHNAFAEKLMQVLSICPPNLKKEIIGSLPEIIGDQNNKTVVDCLEQMLREDSAIVVPVLDSLSNLNLDEQLQEQVISIALSCIRTIDGEHMPYLLRFLLLSATPVNVWRIISQIREQLKFVGVSNSRASQHSKLKGKSLVDNTEASILDALRSSLRFKNLLCQEILKQLNCLEKPQDHKVIDIWLLMLIYSNGESLQKSIVKVFKKKIIEDCIQEVMFDQCICGNKELVKDYFPLFLSLSEYLLACKEQKAREFGIHMYTCLFEEFIDTYSRQEVLGALVTHVGSGVTFEVQSALETMALLASKYAQDLIPLSSHITGILDYLDGFSVENLHKVYEAFSHLALSARSSADSYGSSIANKLLMIIRKQVSNPDLKYKKMGLIGTLRIVSCFGDANSVCHASASQSPLPLMLFYDELTAMLDYRTLHPSIMEWIGKHVGEFESLFLSDLDDGKLPLKESYCGLEGELWMNLDGDISPVCLNIFPLASSSMQSSSLQILPANFLLLSAIERLTNQGSLGGIDALLGCPLHLPSSKYFSGAGWKSLTEKQKQIVCLSLYYAANWIRELLNAFCTQVEGRTACTSQATKEDTVFKLLKRLRNLVLKAAYPELYRIARNKEAFVVEHIPYQNEAASWMLNITHPAQDWELKSVSSFLELLWLYSSSGKGHGVNKMCWRGSSKVGFQVKSYYRALLPNTDRSVPWKCIWKTKAPPRVAFFVWSAALGHILTTDNLRRRHHFDIQWVMPCGVLELLSCWGDGCRSARIRKLWDMIPLCIFWCIWWERNSKSFEGAERNLLEIKGTVLRTLMDWSNASGVFLEILLNNSIEGCSISLPELHFYVDHFGSPLPNQLNHMGHVEKNKHKKTQDSNSPKTSRRLKKTLKASSSDDNGKLRQPTILEVLKKVGGVTSQEVPNKESSTPTSQGGASNSANQNLCASSEPVIIEVSAVSKALEVQRFKFRPLLVQCFSILAFSENQGSCCSDPAAELPLYLYLLRDLHYKLDYFTPGKQFFARSLSPSAGFTRMTVDEFMSKIRPLFPSIKKHFKRVVLTLEESDETCQEHWKVQSASAENPDVSNVVLSRSAVSTLVFKETLCCFSKMLNLPAIQREKPVLSDLLEAFQPNKIPDSVLSDIQPNIFPGTVEYLYLVCSFSFTLASESLLTLESIVNSFQKFLDMLEENGKIIHSECSPGVLPILRSRLGASAQKLLRHNRDDSQLESGWKSKGEIIQKTLHIYLENNESTSDLLDELACSILPQVYKTKEEADHHGFPTLCSATFVVWYRELHEVNLAVLNKLVKEVILLEKPRAGVQLQTVEKLLIKLRHSVNVVVSLVNMCRTQHKVTVHAMAVKYGGKFVDSFLKVFDFLQAHFNTYNELILQLVRELQKATRTIQALCSEAKGLKQTVITSKIPATKRSMERFLFCVKALLHTTSSGCSFWMGNLKHKDLMGKVVSSQAYADDQDNDVEENPTEAVDDDLPATVASEDERETE</sequence>
<feature type="compositionally biased region" description="Acidic residues" evidence="7">
    <location>
        <begin position="1647"/>
        <end position="1678"/>
    </location>
</feature>
<reference evidence="9" key="1">
    <citation type="submission" date="2018-02" db="EMBL/GenBank/DDBJ databases">
        <authorList>
            <person name="Cohen D.B."/>
            <person name="Kent A.D."/>
        </authorList>
    </citation>
    <scope>NUCLEOTIDE SEQUENCE</scope>
</reference>
<evidence type="ECO:0000256" key="6">
    <source>
        <dbReference type="SAM" id="Coils"/>
    </source>
</evidence>
<keyword evidence="4" id="KW-0539">Nucleus</keyword>
<evidence type="ECO:0000313" key="9">
    <source>
        <dbReference type="EMBL" id="SPD10080.1"/>
    </source>
</evidence>
<dbReference type="InterPro" id="IPR026960">
    <property type="entry name" value="RVT-Znf"/>
</dbReference>
<organism evidence="9">
    <name type="scientific">Fagus sylvatica</name>
    <name type="common">Beechnut</name>
    <dbReference type="NCBI Taxonomy" id="28930"/>
    <lineage>
        <taxon>Eukaryota</taxon>
        <taxon>Viridiplantae</taxon>
        <taxon>Streptophyta</taxon>
        <taxon>Embryophyta</taxon>
        <taxon>Tracheophyta</taxon>
        <taxon>Spermatophyta</taxon>
        <taxon>Magnoliopsida</taxon>
        <taxon>eudicotyledons</taxon>
        <taxon>Gunneridae</taxon>
        <taxon>Pentapetalae</taxon>
        <taxon>rosids</taxon>
        <taxon>fabids</taxon>
        <taxon>Fagales</taxon>
        <taxon>Fagaceae</taxon>
        <taxon>Fagus</taxon>
    </lineage>
</organism>
<evidence type="ECO:0000256" key="3">
    <source>
        <dbReference type="ARBA" id="ARBA00022843"/>
    </source>
</evidence>
<dbReference type="GO" id="GO:0007129">
    <property type="term" value="P:homologous chromosome pairing at meiosis"/>
    <property type="evidence" value="ECO:0007669"/>
    <property type="project" value="TreeGrafter"/>
</dbReference>
<name>A0A2N9HEH9_FAGSY</name>
<dbReference type="GO" id="GO:0070182">
    <property type="term" value="F:DNA polymerase binding"/>
    <property type="evidence" value="ECO:0007669"/>
    <property type="project" value="TreeGrafter"/>
</dbReference>
<evidence type="ECO:0000256" key="7">
    <source>
        <dbReference type="SAM" id="MobiDB-lite"/>
    </source>
</evidence>
<feature type="region of interest" description="Disordered" evidence="7">
    <location>
        <begin position="1"/>
        <end position="45"/>
    </location>
</feature>
<dbReference type="GO" id="GO:0031573">
    <property type="term" value="P:mitotic intra-S DNA damage checkpoint signaling"/>
    <property type="evidence" value="ECO:0007669"/>
    <property type="project" value="TreeGrafter"/>
</dbReference>
<feature type="compositionally biased region" description="Low complexity" evidence="7">
    <location>
        <begin position="31"/>
        <end position="43"/>
    </location>
</feature>